<sequence length="170" mass="17662">MWSTGVDIAAKGQSVDPLQVSVHLLSQCLDGLNNRLPELHLQSSQGLLGGIGLTGILQAGDARGEDVVEVDEGLQDGLGQALEILAVGEVLAAARRAVSDGFESSPETEAERLLGLPFFAPGGGIAVLLGDLYGLGHGGEDNADGLKDVHFGKRAQSVTKRLQGVEHQSF</sequence>
<evidence type="ECO:0000313" key="1">
    <source>
        <dbReference type="EMBL" id="KAK8067672.1"/>
    </source>
</evidence>
<dbReference type="Proteomes" id="UP001446871">
    <property type="component" value="Unassembled WGS sequence"/>
</dbReference>
<gene>
    <name evidence="1" type="ORF">PG996_006784</name>
</gene>
<dbReference type="EMBL" id="JAQQWM010000004">
    <property type="protein sequence ID" value="KAK8067672.1"/>
    <property type="molecule type" value="Genomic_DNA"/>
</dbReference>
<accession>A0ABR1V9V7</accession>
<comment type="caution">
    <text evidence="1">The sequence shown here is derived from an EMBL/GenBank/DDBJ whole genome shotgun (WGS) entry which is preliminary data.</text>
</comment>
<keyword evidence="2" id="KW-1185">Reference proteome</keyword>
<protein>
    <submittedName>
        <fullName evidence="1">Uncharacterized protein</fullName>
    </submittedName>
</protein>
<organism evidence="1 2">
    <name type="scientific">Apiospora saccharicola</name>
    <dbReference type="NCBI Taxonomy" id="335842"/>
    <lineage>
        <taxon>Eukaryota</taxon>
        <taxon>Fungi</taxon>
        <taxon>Dikarya</taxon>
        <taxon>Ascomycota</taxon>
        <taxon>Pezizomycotina</taxon>
        <taxon>Sordariomycetes</taxon>
        <taxon>Xylariomycetidae</taxon>
        <taxon>Amphisphaeriales</taxon>
        <taxon>Apiosporaceae</taxon>
        <taxon>Apiospora</taxon>
    </lineage>
</organism>
<evidence type="ECO:0000313" key="2">
    <source>
        <dbReference type="Proteomes" id="UP001446871"/>
    </source>
</evidence>
<proteinExistence type="predicted"/>
<name>A0ABR1V9V7_9PEZI</name>
<reference evidence="1 2" key="1">
    <citation type="submission" date="2023-01" db="EMBL/GenBank/DDBJ databases">
        <title>Analysis of 21 Apiospora genomes using comparative genomics revels a genus with tremendous synthesis potential of carbohydrate active enzymes and secondary metabolites.</title>
        <authorList>
            <person name="Sorensen T."/>
        </authorList>
    </citation>
    <scope>NUCLEOTIDE SEQUENCE [LARGE SCALE GENOMIC DNA]</scope>
    <source>
        <strain evidence="1 2">CBS 83171</strain>
    </source>
</reference>